<dbReference type="InterPro" id="IPR015426">
    <property type="entry name" value="Acetylaldehyde_DH_C"/>
</dbReference>
<proteinExistence type="inferred from homology"/>
<dbReference type="Gene3D" id="3.30.360.10">
    <property type="entry name" value="Dihydrodipicolinate Reductase, domain 2"/>
    <property type="match status" value="1"/>
</dbReference>
<dbReference type="Proteomes" id="UP000199520">
    <property type="component" value="Unassembled WGS sequence"/>
</dbReference>
<feature type="binding site" evidence="3">
    <location>
        <begin position="181"/>
        <end position="189"/>
    </location>
    <ligand>
        <name>NAD(+)</name>
        <dbReference type="ChEBI" id="CHEBI:57540"/>
    </ligand>
</feature>
<gene>
    <name evidence="5" type="ORF">SAMN04490355_100444</name>
</gene>
<keyword evidence="2 3" id="KW-0520">NAD</keyword>
<dbReference type="Pfam" id="PF09290">
    <property type="entry name" value="AcetDehyd-dimer"/>
    <property type="match status" value="1"/>
</dbReference>
<dbReference type="PIRSF" id="PIRSF015689">
    <property type="entry name" value="Actaldh_dh_actl"/>
    <property type="match status" value="1"/>
</dbReference>
<dbReference type="AlphaFoldDB" id="A0A1I4HJP9"/>
<accession>A0A1I4HJP9</accession>
<evidence type="ECO:0000256" key="1">
    <source>
        <dbReference type="ARBA" id="ARBA00009244"/>
    </source>
</evidence>
<dbReference type="STRING" id="1123291.SAMN04490355_100444"/>
<dbReference type="NCBIfam" id="TIGR03215">
    <property type="entry name" value="ac_ald_DH_ac"/>
    <property type="match status" value="1"/>
</dbReference>
<dbReference type="SUPFAM" id="SSF55347">
    <property type="entry name" value="Glyceraldehyde-3-phosphate dehydrogenase-like, C-terminal domain"/>
    <property type="match status" value="1"/>
</dbReference>
<dbReference type="SUPFAM" id="SSF51735">
    <property type="entry name" value="NAD(P)-binding Rossmann-fold domains"/>
    <property type="match status" value="1"/>
</dbReference>
<comment type="similarity">
    <text evidence="1 3">Belongs to the acetaldehyde dehydrogenase family.</text>
</comment>
<dbReference type="Gene3D" id="3.40.50.720">
    <property type="entry name" value="NAD(P)-binding Rossmann-like Domain"/>
    <property type="match status" value="1"/>
</dbReference>
<dbReference type="NCBIfam" id="NF006157">
    <property type="entry name" value="PRK08300.1"/>
    <property type="match status" value="1"/>
</dbReference>
<comment type="catalytic activity">
    <reaction evidence="3">
        <text>acetaldehyde + NAD(+) + CoA = acetyl-CoA + NADH + H(+)</text>
        <dbReference type="Rhea" id="RHEA:23288"/>
        <dbReference type="ChEBI" id="CHEBI:15343"/>
        <dbReference type="ChEBI" id="CHEBI:15378"/>
        <dbReference type="ChEBI" id="CHEBI:57287"/>
        <dbReference type="ChEBI" id="CHEBI:57288"/>
        <dbReference type="ChEBI" id="CHEBI:57540"/>
        <dbReference type="ChEBI" id="CHEBI:57945"/>
        <dbReference type="EC" id="1.2.1.10"/>
    </reaction>
</comment>
<dbReference type="CDD" id="cd23933">
    <property type="entry name" value="ALDH_C"/>
    <property type="match status" value="1"/>
</dbReference>
<dbReference type="GO" id="GO:0008774">
    <property type="term" value="F:acetaldehyde dehydrogenase (acetylating) activity"/>
    <property type="evidence" value="ECO:0007669"/>
    <property type="project" value="UniProtKB-UniRule"/>
</dbReference>
<sequence length="315" mass="33649">MNVVRQCKTKKFLNLIIGRMVVLEQKKLRAAIIGPGNIGIDLMMKIKRSNVLELVLMAGIVSGSQGLKMAEESGIATTTRGIDGVIEFGDLDIAFDATGANPHMKHAPLLKQADIFAVDLTPAAVGPYIVPAVNMDSQLLTAHNVNMVTCGGQATVPIVNAINQVTPVEYAEIVATLSSLSAGPGTRQNIDEFTQTTRNALIKVGGAQDAKAIIILNPADPPIMMRNTIYTKCDTAKIADIIKAVEDMTRKVQKYAPGYKLKVSPYADGDKVVTVVEVEGAGDYLPKYSGNLDIITSAAVTVAERYAKLKHEGAM</sequence>
<evidence type="ECO:0000259" key="4">
    <source>
        <dbReference type="SMART" id="SM00859"/>
    </source>
</evidence>
<dbReference type="EMBL" id="FOTS01000004">
    <property type="protein sequence ID" value="SFL42459.1"/>
    <property type="molecule type" value="Genomic_DNA"/>
</dbReference>
<evidence type="ECO:0000313" key="6">
    <source>
        <dbReference type="Proteomes" id="UP000199520"/>
    </source>
</evidence>
<dbReference type="GO" id="GO:0051287">
    <property type="term" value="F:NAD binding"/>
    <property type="evidence" value="ECO:0007669"/>
    <property type="project" value="UniProtKB-UniRule"/>
</dbReference>
<evidence type="ECO:0000256" key="2">
    <source>
        <dbReference type="ARBA" id="ARBA00023027"/>
    </source>
</evidence>
<keyword evidence="3" id="KW-0058">Aromatic hydrocarbons catabolism</keyword>
<keyword evidence="6" id="KW-1185">Reference proteome</keyword>
<dbReference type="Pfam" id="PF01118">
    <property type="entry name" value="Semialdhyde_dh"/>
    <property type="match status" value="1"/>
</dbReference>
<comment type="caution">
    <text evidence="3">Lacks conserved residue(s) required for the propagation of feature annotation.</text>
</comment>
<dbReference type="InterPro" id="IPR036291">
    <property type="entry name" value="NAD(P)-bd_dom_sf"/>
</dbReference>
<feature type="domain" description="Semialdehyde dehydrogenase NAD-binding" evidence="4">
    <location>
        <begin position="29"/>
        <end position="141"/>
    </location>
</feature>
<dbReference type="SMART" id="SM00859">
    <property type="entry name" value="Semialdhyde_dh"/>
    <property type="match status" value="1"/>
</dbReference>
<dbReference type="InterPro" id="IPR003361">
    <property type="entry name" value="Acetaldehyde_dehydrogenase"/>
</dbReference>
<organism evidence="5 6">
    <name type="scientific">Pelosinus propionicus DSM 13327</name>
    <dbReference type="NCBI Taxonomy" id="1123291"/>
    <lineage>
        <taxon>Bacteria</taxon>
        <taxon>Bacillati</taxon>
        <taxon>Bacillota</taxon>
        <taxon>Negativicutes</taxon>
        <taxon>Selenomonadales</taxon>
        <taxon>Sporomusaceae</taxon>
        <taxon>Pelosinus</taxon>
    </lineage>
</organism>
<evidence type="ECO:0000313" key="5">
    <source>
        <dbReference type="EMBL" id="SFL42459.1"/>
    </source>
</evidence>
<name>A0A1I4HJP9_9FIRM</name>
<feature type="binding site" evidence="3">
    <location>
        <position position="291"/>
    </location>
    <ligand>
        <name>NAD(+)</name>
        <dbReference type="ChEBI" id="CHEBI:57540"/>
    </ligand>
</feature>
<dbReference type="HAMAP" id="MF_01657">
    <property type="entry name" value="Ac_ald_DH_ac"/>
    <property type="match status" value="1"/>
</dbReference>
<protein>
    <recommendedName>
        <fullName evidence="3">Acetaldehyde dehydrogenase</fullName>
        <ecNumber evidence="3">1.2.1.10</ecNumber>
    </recommendedName>
    <alternativeName>
        <fullName evidence="3">Acetaldehyde dehydrogenase [acetylating]</fullName>
    </alternativeName>
</protein>
<dbReference type="EC" id="1.2.1.10" evidence="3"/>
<keyword evidence="3" id="KW-0560">Oxidoreductase</keyword>
<evidence type="ECO:0000256" key="3">
    <source>
        <dbReference type="HAMAP-Rule" id="MF_01657"/>
    </source>
</evidence>
<feature type="active site" description="Acyl-thioester intermediate" evidence="3">
    <location>
        <position position="150"/>
    </location>
</feature>
<dbReference type="InterPro" id="IPR000534">
    <property type="entry name" value="Semialdehyde_DH_NAD-bd"/>
</dbReference>
<reference evidence="6" key="1">
    <citation type="submission" date="2016-10" db="EMBL/GenBank/DDBJ databases">
        <authorList>
            <person name="Varghese N."/>
            <person name="Submissions S."/>
        </authorList>
    </citation>
    <scope>NUCLEOTIDE SEQUENCE [LARGE SCALE GENOMIC DNA]</scope>
    <source>
        <strain evidence="6">DSM 13327</strain>
    </source>
</reference>